<keyword evidence="9 15" id="KW-0456">Lyase</keyword>
<protein>
    <recommendedName>
        <fullName evidence="14 15">Dihydroxy-acid dehydratase</fullName>
        <shortName evidence="15">DAD</shortName>
        <ecNumber evidence="14 15">4.2.1.9</ecNumber>
    </recommendedName>
</protein>
<feature type="domain" description="Dihydroxy-acid/6-phosphogluconate dehydratase C-terminal" evidence="17">
    <location>
        <begin position="362"/>
        <end position="551"/>
    </location>
</feature>
<dbReference type="PANTHER" id="PTHR21000">
    <property type="entry name" value="DIHYDROXY-ACID DEHYDRATASE DAD"/>
    <property type="match status" value="1"/>
</dbReference>
<feature type="binding site" evidence="15">
    <location>
        <position position="444"/>
    </location>
    <ligand>
        <name>Mg(2+)</name>
        <dbReference type="ChEBI" id="CHEBI:18420"/>
    </ligand>
</feature>
<keyword evidence="3 15" id="KW-0028">Amino-acid biosynthesis</keyword>
<dbReference type="InterPro" id="IPR020558">
    <property type="entry name" value="DiOHA_6PGluconate_deHydtase_CS"/>
</dbReference>
<dbReference type="GO" id="GO:0051537">
    <property type="term" value="F:2 iron, 2 sulfur cluster binding"/>
    <property type="evidence" value="ECO:0007669"/>
    <property type="project" value="UniProtKB-UniRule"/>
</dbReference>
<dbReference type="InterPro" id="IPR050165">
    <property type="entry name" value="DHAD_IlvD/Edd"/>
</dbReference>
<dbReference type="PROSITE" id="PS00887">
    <property type="entry name" value="ILVD_EDD_2"/>
    <property type="match status" value="1"/>
</dbReference>
<evidence type="ECO:0000256" key="12">
    <source>
        <dbReference type="ARBA" id="ARBA00029436"/>
    </source>
</evidence>
<evidence type="ECO:0000313" key="18">
    <source>
        <dbReference type="EMBL" id="KAA1191860.1"/>
    </source>
</evidence>
<evidence type="ECO:0000259" key="17">
    <source>
        <dbReference type="Pfam" id="PF24877"/>
    </source>
</evidence>
<gene>
    <name evidence="15 18" type="primary">ilvD</name>
    <name evidence="18" type="ORF">F0M18_10035</name>
</gene>
<dbReference type="GO" id="GO:0009097">
    <property type="term" value="P:isoleucine biosynthetic process"/>
    <property type="evidence" value="ECO:0007669"/>
    <property type="project" value="UniProtKB-UniRule"/>
</dbReference>
<organism evidence="18 19">
    <name type="scientific">Pseudohalioglobus sediminis</name>
    <dbReference type="NCBI Taxonomy" id="2606449"/>
    <lineage>
        <taxon>Bacteria</taxon>
        <taxon>Pseudomonadati</taxon>
        <taxon>Pseudomonadota</taxon>
        <taxon>Gammaproteobacteria</taxon>
        <taxon>Cellvibrionales</taxon>
        <taxon>Halieaceae</taxon>
        <taxon>Pseudohalioglobus</taxon>
    </lineage>
</organism>
<comment type="caution">
    <text evidence="15">Lacks conserved residue(s) required for the propagation of feature annotation.</text>
</comment>
<evidence type="ECO:0000256" key="9">
    <source>
        <dbReference type="ARBA" id="ARBA00023239"/>
    </source>
</evidence>
<dbReference type="AlphaFoldDB" id="A0A5B0WXV7"/>
<dbReference type="InterPro" id="IPR056740">
    <property type="entry name" value="ILV_EDD_C"/>
</dbReference>
<comment type="catalytic activity">
    <reaction evidence="15">
        <text>(2R,3R)-2,3-dihydroxy-3-methylpentanoate = (S)-3-methyl-2-oxopentanoate + H2O</text>
        <dbReference type="Rhea" id="RHEA:27694"/>
        <dbReference type="ChEBI" id="CHEBI:15377"/>
        <dbReference type="ChEBI" id="CHEBI:35146"/>
        <dbReference type="ChEBI" id="CHEBI:49258"/>
        <dbReference type="EC" id="4.2.1.9"/>
    </reaction>
</comment>
<dbReference type="RefSeq" id="WP_149611296.1">
    <property type="nucleotide sequence ID" value="NZ_VTUX01000004.1"/>
</dbReference>
<dbReference type="Proteomes" id="UP000323708">
    <property type="component" value="Unassembled WGS sequence"/>
</dbReference>
<keyword evidence="19" id="KW-1185">Reference proteome</keyword>
<dbReference type="EC" id="4.2.1.9" evidence="14 15"/>
<dbReference type="InterPro" id="IPR042096">
    <property type="entry name" value="Dihydro-acid_dehy_C"/>
</dbReference>
<feature type="binding site" evidence="15">
    <location>
        <position position="125"/>
    </location>
    <ligand>
        <name>Mg(2+)</name>
        <dbReference type="ChEBI" id="CHEBI:18420"/>
    </ligand>
</feature>
<dbReference type="FunFam" id="3.50.30.80:FF:000001">
    <property type="entry name" value="Dihydroxy-acid dehydratase"/>
    <property type="match status" value="1"/>
</dbReference>
<dbReference type="PANTHER" id="PTHR21000:SF5">
    <property type="entry name" value="DIHYDROXY-ACID DEHYDRATASE, MITOCHONDRIAL"/>
    <property type="match status" value="1"/>
</dbReference>
<dbReference type="SUPFAM" id="SSF52016">
    <property type="entry name" value="LeuD/IlvD-like"/>
    <property type="match status" value="1"/>
</dbReference>
<evidence type="ECO:0000256" key="13">
    <source>
        <dbReference type="ARBA" id="ARBA00029437"/>
    </source>
</evidence>
<comment type="pathway">
    <text evidence="13 15">Amino-acid biosynthesis; L-isoleucine biosynthesis; L-isoleucine from 2-oxobutanoate: step 3/4.</text>
</comment>
<dbReference type="Pfam" id="PF00920">
    <property type="entry name" value="ILVD_EDD_N"/>
    <property type="match status" value="1"/>
</dbReference>
<evidence type="ECO:0000256" key="14">
    <source>
        <dbReference type="ARBA" id="ARBA00029490"/>
    </source>
</evidence>
<comment type="similarity">
    <text evidence="2 15">Belongs to the IlvD/Edd family.</text>
</comment>
<dbReference type="SUPFAM" id="SSF143975">
    <property type="entry name" value="IlvD/EDD N-terminal domain-like"/>
    <property type="match status" value="1"/>
</dbReference>
<keyword evidence="10 15" id="KW-0100">Branched-chain amino acid biosynthesis</keyword>
<feature type="binding site" evidence="15">
    <location>
        <position position="83"/>
    </location>
    <ligand>
        <name>Mg(2+)</name>
        <dbReference type="ChEBI" id="CHEBI:18420"/>
    </ligand>
</feature>
<feature type="domain" description="Dihydroxy-acid/6-phosphogluconate dehydratase N-terminal" evidence="16">
    <location>
        <begin position="36"/>
        <end position="350"/>
    </location>
</feature>
<evidence type="ECO:0000256" key="11">
    <source>
        <dbReference type="ARBA" id="ARBA00029304"/>
    </source>
</evidence>
<comment type="cofactor">
    <cofactor evidence="15">
        <name>[2Fe-2S] cluster</name>
        <dbReference type="ChEBI" id="CHEBI:190135"/>
    </cofactor>
    <text evidence="15">Binds 1 [2Fe-2S] cluster per subunit. This cluster acts as a Lewis acid cofactor.</text>
</comment>
<dbReference type="InterPro" id="IPR037237">
    <property type="entry name" value="IlvD/EDD_N"/>
</dbReference>
<comment type="catalytic activity">
    <reaction evidence="11">
        <text>(2R)-2,3-dihydroxy-3-methylbutanoate = 3-methyl-2-oxobutanoate + H2O</text>
        <dbReference type="Rhea" id="RHEA:24809"/>
        <dbReference type="ChEBI" id="CHEBI:11851"/>
        <dbReference type="ChEBI" id="CHEBI:15377"/>
        <dbReference type="ChEBI" id="CHEBI:49072"/>
        <dbReference type="EC" id="4.2.1.9"/>
    </reaction>
    <physiologicalReaction direction="left-to-right" evidence="11">
        <dbReference type="Rhea" id="RHEA:24810"/>
    </physiologicalReaction>
</comment>
<evidence type="ECO:0000256" key="1">
    <source>
        <dbReference type="ARBA" id="ARBA00001946"/>
    </source>
</evidence>
<keyword evidence="7 15" id="KW-0408">Iron</keyword>
<keyword evidence="6 15" id="KW-0460">Magnesium</keyword>
<evidence type="ECO:0000256" key="3">
    <source>
        <dbReference type="ARBA" id="ARBA00022605"/>
    </source>
</evidence>
<dbReference type="PROSITE" id="PS00886">
    <property type="entry name" value="ILVD_EDD_1"/>
    <property type="match status" value="1"/>
</dbReference>
<comment type="function">
    <text evidence="15">Functions in the biosynthesis of branched-chain amino acids. Catalyzes the dehydration of (2R,3R)-2,3-dihydroxy-3-methylpentanoate (2,3-dihydroxy-3-methylvalerate) into 2-oxo-3-methylpentanoate (2-oxo-3-methylvalerate) and of (2R)-2,3-dihydroxy-3-methylbutanoate (2,3-dihydroxyisovalerate) into 2-oxo-3-methylbutanoate (2-oxoisovalerate), the penultimate precursor to L-isoleucine and L-valine, respectively.</text>
</comment>
<comment type="subunit">
    <text evidence="15">Homodimer.</text>
</comment>
<evidence type="ECO:0000256" key="6">
    <source>
        <dbReference type="ARBA" id="ARBA00022842"/>
    </source>
</evidence>
<dbReference type="Pfam" id="PF24877">
    <property type="entry name" value="ILV_EDD_C"/>
    <property type="match status" value="1"/>
</dbReference>
<accession>A0A5B0WXV7</accession>
<keyword evidence="8 15" id="KW-0411">Iron-sulfur</keyword>
<evidence type="ECO:0000256" key="7">
    <source>
        <dbReference type="ARBA" id="ARBA00023004"/>
    </source>
</evidence>
<dbReference type="GO" id="GO:0009099">
    <property type="term" value="P:L-valine biosynthetic process"/>
    <property type="evidence" value="ECO:0007669"/>
    <property type="project" value="UniProtKB-UniRule"/>
</dbReference>
<dbReference type="GO" id="GO:0000287">
    <property type="term" value="F:magnesium ion binding"/>
    <property type="evidence" value="ECO:0007669"/>
    <property type="project" value="UniProtKB-UniRule"/>
</dbReference>
<evidence type="ECO:0000256" key="4">
    <source>
        <dbReference type="ARBA" id="ARBA00022714"/>
    </source>
</evidence>
<feature type="active site" description="Proton acceptor" evidence="15">
    <location>
        <position position="470"/>
    </location>
</feature>
<dbReference type="HAMAP" id="MF_00012">
    <property type="entry name" value="IlvD"/>
    <property type="match status" value="1"/>
</dbReference>
<evidence type="ECO:0000256" key="5">
    <source>
        <dbReference type="ARBA" id="ARBA00022723"/>
    </source>
</evidence>
<evidence type="ECO:0000256" key="8">
    <source>
        <dbReference type="ARBA" id="ARBA00023014"/>
    </source>
</evidence>
<comment type="pathway">
    <text evidence="12 15">Amino-acid biosynthesis; L-valine biosynthesis; L-valine from pyruvate: step 3/4.</text>
</comment>
<evidence type="ECO:0000256" key="15">
    <source>
        <dbReference type="HAMAP-Rule" id="MF_00012"/>
    </source>
</evidence>
<feature type="binding site" description="via carbamate group" evidence="15">
    <location>
        <position position="126"/>
    </location>
    <ligand>
        <name>Mg(2+)</name>
        <dbReference type="ChEBI" id="CHEBI:18420"/>
    </ligand>
</feature>
<evidence type="ECO:0000256" key="10">
    <source>
        <dbReference type="ARBA" id="ARBA00023304"/>
    </source>
</evidence>
<keyword evidence="5 15" id="KW-0479">Metal-binding</keyword>
<evidence type="ECO:0000256" key="2">
    <source>
        <dbReference type="ARBA" id="ARBA00006486"/>
    </source>
</evidence>
<dbReference type="NCBIfam" id="NF002068">
    <property type="entry name" value="PRK00911.1"/>
    <property type="match status" value="1"/>
</dbReference>
<comment type="caution">
    <text evidence="18">The sequence shown here is derived from an EMBL/GenBank/DDBJ whole genome shotgun (WGS) entry which is preliminary data.</text>
</comment>
<dbReference type="GO" id="GO:0004160">
    <property type="term" value="F:dihydroxy-acid dehydratase activity"/>
    <property type="evidence" value="ECO:0007669"/>
    <property type="project" value="UniProtKB-UniRule"/>
</dbReference>
<feature type="modified residue" description="N6-carboxylysine" evidence="15">
    <location>
        <position position="126"/>
    </location>
</feature>
<reference evidence="18 19" key="1">
    <citation type="submission" date="2019-09" db="EMBL/GenBank/DDBJ databases">
        <authorList>
            <person name="Chen X.-Y."/>
        </authorList>
    </citation>
    <scope>NUCLEOTIDE SEQUENCE [LARGE SCALE GENOMIC DNA]</scope>
    <source>
        <strain evidence="18 19">NY5</strain>
    </source>
</reference>
<comment type="cofactor">
    <cofactor evidence="1 15">
        <name>Mg(2+)</name>
        <dbReference type="ChEBI" id="CHEBI:18420"/>
    </cofactor>
</comment>
<name>A0A5B0WXV7_9GAMM</name>
<dbReference type="EMBL" id="VTUX01000004">
    <property type="protein sequence ID" value="KAA1191860.1"/>
    <property type="molecule type" value="Genomic_DNA"/>
</dbReference>
<dbReference type="Gene3D" id="3.50.30.80">
    <property type="entry name" value="IlvD/EDD C-terminal domain-like"/>
    <property type="match status" value="1"/>
</dbReference>
<dbReference type="InterPro" id="IPR000581">
    <property type="entry name" value="ILV_EDD_N"/>
</dbReference>
<dbReference type="UniPathway" id="UPA00049">
    <property type="reaction ID" value="UER00061"/>
</dbReference>
<evidence type="ECO:0000259" key="16">
    <source>
        <dbReference type="Pfam" id="PF00920"/>
    </source>
</evidence>
<evidence type="ECO:0000313" key="19">
    <source>
        <dbReference type="Proteomes" id="UP000323708"/>
    </source>
</evidence>
<proteinExistence type="inferred from homology"/>
<keyword evidence="4 15" id="KW-0001">2Fe-2S</keyword>
<feature type="binding site" evidence="15">
    <location>
        <position position="51"/>
    </location>
    <ligand>
        <name>[2Fe-2S] cluster</name>
        <dbReference type="ChEBI" id="CHEBI:190135"/>
    </ligand>
</feature>
<dbReference type="UniPathway" id="UPA00047">
    <property type="reaction ID" value="UER00057"/>
</dbReference>
<sequence length="557" mass="58140">MKDKRKHSARVVDGVEKAPARAMLRAVGFSDEDFARPQVGIASTWSEVTPCNMHINELAEEASAGAGAAGGKGVIFNTITISDGIANGTEGMKYSLVSREVIADSIEAVAGCQGFDGLVAIGGCDKNMPGCMIGLARLNRPSVFVYGGTIQPGANHTDIISVFEAVGQHARGDLSLIDVKQIEETAIPGPGSCGGMYTANTMASAIEALGMSLPGSSAQEAVSQSKAEDCRRAGAAVLDLLERDLKPSDIMTRAAFENAIATVIALGGSTNAVLHLLAMAHAIDVDLGLEDFERIGARVPVLADLRPSGRYMMSELIAIGGIQPLMKMLLQQGLLHGDCMTVTGRTLAENLADVAPYPQGQDIIRGFDAPIKRDSHLMILRGNLAPDGSVAKITGKEGLRFKGPARVFHSEEEALQAILDGGVVKGDVVVIRYEGPRGGPGMREMLSPTSALMGKGLGADVALITDGRFSGGSHGFVVGHIAPEASEGGPIAIVENGDEIEIDAETSCINLNLGAAEIQARLAAWQPPPPRYTRGLLAKFAHTVASASEGAVTDKYL</sequence>
<dbReference type="NCBIfam" id="TIGR00110">
    <property type="entry name" value="ilvD"/>
    <property type="match status" value="1"/>
</dbReference>
<dbReference type="InterPro" id="IPR004404">
    <property type="entry name" value="DihydroxyA_deHydtase"/>
</dbReference>